<protein>
    <submittedName>
        <fullName evidence="1">CRISPR-associated protein (Cas_Csd1)</fullName>
    </submittedName>
</protein>
<dbReference type="Proteomes" id="UP000195719">
    <property type="component" value="Unassembled WGS sequence"/>
</dbReference>
<dbReference type="NCBIfam" id="TIGR01863">
    <property type="entry name" value="cas_Csd1"/>
    <property type="match status" value="1"/>
</dbReference>
<name>A0A1Y6MI78_9GAMM</name>
<proteinExistence type="predicted"/>
<evidence type="ECO:0000313" key="2">
    <source>
        <dbReference type="Proteomes" id="UP000195719"/>
    </source>
</evidence>
<accession>A0A1Y6MI78</accession>
<dbReference type="RefSeq" id="WP_087853801.1">
    <property type="nucleotide sequence ID" value="NZ_FYAJ01000003.1"/>
</dbReference>
<reference evidence="2" key="1">
    <citation type="submission" date="2017-06" db="EMBL/GenBank/DDBJ databases">
        <authorList>
            <person name="Rodrigo-Torres L."/>
            <person name="Arahal R.D."/>
            <person name="Lucena T."/>
        </authorList>
    </citation>
    <scope>NUCLEOTIDE SEQUENCE [LARGE SCALE GENOMIC DNA]</scope>
    <source>
        <strain evidence="2">CECT 9192</strain>
    </source>
</reference>
<dbReference type="InterPro" id="IPR010144">
    <property type="entry name" value="CRISPR-assoc_prot_Csd1-typ"/>
</dbReference>
<organism evidence="1 2">
    <name type="scientific">Photobacterium andalusiense</name>
    <dbReference type="NCBI Taxonomy" id="2204296"/>
    <lineage>
        <taxon>Bacteria</taxon>
        <taxon>Pseudomonadati</taxon>
        <taxon>Pseudomonadota</taxon>
        <taxon>Gammaproteobacteria</taxon>
        <taxon>Vibrionales</taxon>
        <taxon>Vibrionaceae</taxon>
        <taxon>Photobacterium</taxon>
    </lineage>
</organism>
<sequence>MSWLGKLYKTYEAVQQLDLAQSEQIMPICHTPQNAHIHITLNQNGEFVRAEVLEKTQIVLPATEKSASRSSGEAPHPLADKLQYVAKDYANYGGKKKPYFDSYEAQLKEWINSPHSHPKATAVYQYISKGTVIADLIKHGICHIDENQTLLTSWDNPDQPTPLLLKILPKEKGQVEQGSSLVCWSVEIAGDQCPQTWKDSTLQQAWIDFDINNSAESALCYVTGNNLAAGVKHPAKIRHTGDKAKLISSNDKDGYTYRGRFFDSQQSATVSFEVTQKAHNTLRWLIGRQGYRNGDQVIIAWAVNQPDIPQPLESLDDPEVLFADDWGNFDNLTLNTEPSPTPIEPALDHSKDLGQRFGHLFSEKLKGKFSGAPLALTDSIVVMALDSATPGRMGVTYYRDFQPAEYLSNLEAWHLDCAWWQRASKEKQEAGKPKWYRCAPSNWAILEAVYGDIIKSNEALKKNLSERLLPSIIDKQSIPLDIMRRATHRATQRHSFKLDQQWQWEQNLGVACALYRGYATRTLGRHYAMALETNNTSRDYLYGRLLAVAENIEQFSLDKSGEKRLTNAGRLMQRFADRPFTTWKTIELSLLPYIQRLQNTHGGFITTRKQLLDQIHSLFNSDNFNSDKALSAEFLLGFHSQRLELMKQKSTTESELDLIN</sequence>
<dbReference type="CDD" id="cd09757">
    <property type="entry name" value="Cas8c_I-C"/>
    <property type="match status" value="1"/>
</dbReference>
<dbReference type="Pfam" id="PF09709">
    <property type="entry name" value="Cas_Csd1"/>
    <property type="match status" value="1"/>
</dbReference>
<dbReference type="AlphaFoldDB" id="A0A1Y6MI78"/>
<gene>
    <name evidence="1" type="ORF">PAND9192_02168</name>
</gene>
<keyword evidence="2" id="KW-1185">Reference proteome</keyword>
<dbReference type="EMBL" id="FYAJ01000003">
    <property type="protein sequence ID" value="SMY35490.1"/>
    <property type="molecule type" value="Genomic_DNA"/>
</dbReference>
<evidence type="ECO:0000313" key="1">
    <source>
        <dbReference type="EMBL" id="SMY35490.1"/>
    </source>
</evidence>